<accession>A0A2H0KK98</accession>
<keyword evidence="7" id="KW-0482">Metalloprotease</keyword>
<evidence type="ECO:0000256" key="4">
    <source>
        <dbReference type="ARBA" id="ARBA00022801"/>
    </source>
</evidence>
<evidence type="ECO:0000256" key="2">
    <source>
        <dbReference type="ARBA" id="ARBA00022670"/>
    </source>
</evidence>
<dbReference type="GO" id="GO:0071555">
    <property type="term" value="P:cell wall organization"/>
    <property type="evidence" value="ECO:0007669"/>
    <property type="project" value="UniProtKB-KW"/>
</dbReference>
<keyword evidence="6" id="KW-0224">Dipeptidase</keyword>
<comment type="caution">
    <text evidence="9">The sequence shown here is derived from an EMBL/GenBank/DDBJ whole genome shotgun (WGS) entry which is preliminary data.</text>
</comment>
<dbReference type="Pfam" id="PF01427">
    <property type="entry name" value="Peptidase_M15"/>
    <property type="match status" value="1"/>
</dbReference>
<dbReference type="Proteomes" id="UP000229497">
    <property type="component" value="Unassembled WGS sequence"/>
</dbReference>
<organism evidence="9 10">
    <name type="scientific">Candidatus Roizmanbacteria bacterium CG11_big_fil_rev_8_21_14_0_20_37_16</name>
    <dbReference type="NCBI Taxonomy" id="1974857"/>
    <lineage>
        <taxon>Bacteria</taxon>
        <taxon>Candidatus Roizmaniibacteriota</taxon>
    </lineage>
</organism>
<evidence type="ECO:0000256" key="3">
    <source>
        <dbReference type="ARBA" id="ARBA00022723"/>
    </source>
</evidence>
<evidence type="ECO:0000313" key="10">
    <source>
        <dbReference type="Proteomes" id="UP000229497"/>
    </source>
</evidence>
<evidence type="ECO:0000256" key="1">
    <source>
        <dbReference type="ARBA" id="ARBA00001362"/>
    </source>
</evidence>
<dbReference type="PANTHER" id="PTHR43126">
    <property type="entry name" value="D-ALANYL-D-ALANINE DIPEPTIDASE"/>
    <property type="match status" value="1"/>
</dbReference>
<dbReference type="GO" id="GO:0046872">
    <property type="term" value="F:metal ion binding"/>
    <property type="evidence" value="ECO:0007669"/>
    <property type="project" value="UniProtKB-KW"/>
</dbReference>
<reference evidence="9 10" key="1">
    <citation type="submission" date="2017-09" db="EMBL/GenBank/DDBJ databases">
        <title>Depth-based differentiation of microbial function through sediment-hosted aquifers and enrichment of novel symbionts in the deep terrestrial subsurface.</title>
        <authorList>
            <person name="Probst A.J."/>
            <person name="Ladd B."/>
            <person name="Jarett J.K."/>
            <person name="Geller-Mcgrath D.E."/>
            <person name="Sieber C.M."/>
            <person name="Emerson J.B."/>
            <person name="Anantharaman K."/>
            <person name="Thomas B.C."/>
            <person name="Malmstrom R."/>
            <person name="Stieglmeier M."/>
            <person name="Klingl A."/>
            <person name="Woyke T."/>
            <person name="Ryan C.M."/>
            <person name="Banfield J.F."/>
        </authorList>
    </citation>
    <scope>NUCLEOTIDE SEQUENCE [LARGE SCALE GENOMIC DNA]</scope>
    <source>
        <strain evidence="9">CG11_big_fil_rev_8_21_14_0_20_37_16</strain>
    </source>
</reference>
<keyword evidence="3" id="KW-0479">Metal-binding</keyword>
<dbReference type="InterPro" id="IPR009045">
    <property type="entry name" value="Zn_M74/Hedgehog-like"/>
</dbReference>
<dbReference type="EMBL" id="PCVK01000059">
    <property type="protein sequence ID" value="PIQ71665.1"/>
    <property type="molecule type" value="Genomic_DNA"/>
</dbReference>
<name>A0A2H0KK98_9BACT</name>
<dbReference type="PANTHER" id="PTHR43126:SF2">
    <property type="entry name" value="D-ALANYL-D-ALANINE DIPEPTIDASE"/>
    <property type="match status" value="1"/>
</dbReference>
<gene>
    <name evidence="9" type="ORF">COV87_02115</name>
</gene>
<sequence length="248" mass="28614">MRIIVCDIIRVMNLEEKLQRSKSKERVDFSKFQSINRREPLVKIVSTDKILVKPNWTIPGDFEGGMYADYISEHPKYDGVYVRLELLKRVELAAKSLTHTYQLVIRAGHRPIAVQKRLLKECAADYKKDNPDTSDEEAMRHARDFVSDPDITLPPHVCGAAVDVELIDSSTGIYLDFGSTMNDDNEKSYLYSPDLTEEQKTNRLILVKAMLDAGLASCMTEWWHFSYGDQLWAWFYHKENSLYSPVDI</sequence>
<keyword evidence="5" id="KW-0862">Zinc</keyword>
<proteinExistence type="predicted"/>
<dbReference type="InterPro" id="IPR000755">
    <property type="entry name" value="A_A_dipeptidase"/>
</dbReference>
<comment type="catalytic activity">
    <reaction evidence="1">
        <text>D-alanyl-D-alanine + H2O = 2 D-alanine</text>
        <dbReference type="Rhea" id="RHEA:20661"/>
        <dbReference type="ChEBI" id="CHEBI:15377"/>
        <dbReference type="ChEBI" id="CHEBI:57416"/>
        <dbReference type="ChEBI" id="CHEBI:57822"/>
        <dbReference type="EC" id="3.4.13.22"/>
    </reaction>
</comment>
<dbReference type="GO" id="GO:0008237">
    <property type="term" value="F:metallopeptidase activity"/>
    <property type="evidence" value="ECO:0007669"/>
    <property type="project" value="UniProtKB-KW"/>
</dbReference>
<evidence type="ECO:0000313" key="9">
    <source>
        <dbReference type="EMBL" id="PIQ71665.1"/>
    </source>
</evidence>
<keyword evidence="4" id="KW-0378">Hydrolase</keyword>
<evidence type="ECO:0008006" key="11">
    <source>
        <dbReference type="Google" id="ProtNLM"/>
    </source>
</evidence>
<evidence type="ECO:0000256" key="8">
    <source>
        <dbReference type="ARBA" id="ARBA00023316"/>
    </source>
</evidence>
<dbReference type="SUPFAM" id="SSF55166">
    <property type="entry name" value="Hedgehog/DD-peptidase"/>
    <property type="match status" value="1"/>
</dbReference>
<dbReference type="GO" id="GO:0160237">
    <property type="term" value="F:D-Ala-D-Ala dipeptidase activity"/>
    <property type="evidence" value="ECO:0007669"/>
    <property type="project" value="UniProtKB-EC"/>
</dbReference>
<dbReference type="Gene3D" id="3.30.1380.10">
    <property type="match status" value="1"/>
</dbReference>
<dbReference type="GO" id="GO:0006508">
    <property type="term" value="P:proteolysis"/>
    <property type="evidence" value="ECO:0007669"/>
    <property type="project" value="UniProtKB-KW"/>
</dbReference>
<evidence type="ECO:0000256" key="7">
    <source>
        <dbReference type="ARBA" id="ARBA00023049"/>
    </source>
</evidence>
<protein>
    <recommendedName>
        <fullName evidence="11">D-Ala-D-Ala dipeptidase</fullName>
    </recommendedName>
</protein>
<keyword evidence="2" id="KW-0645">Protease</keyword>
<evidence type="ECO:0000256" key="5">
    <source>
        <dbReference type="ARBA" id="ARBA00022833"/>
    </source>
</evidence>
<dbReference type="AlphaFoldDB" id="A0A2H0KK98"/>
<keyword evidence="8" id="KW-0961">Cell wall biogenesis/degradation</keyword>
<evidence type="ECO:0000256" key="6">
    <source>
        <dbReference type="ARBA" id="ARBA00022997"/>
    </source>
</evidence>